<dbReference type="EMBL" id="AP018665">
    <property type="protein sequence ID" value="BBE00197.1"/>
    <property type="molecule type" value="Genomic_DNA"/>
</dbReference>
<evidence type="ECO:0000259" key="6">
    <source>
        <dbReference type="PROSITE" id="PS50109"/>
    </source>
</evidence>
<dbReference type="Pfam" id="PF02518">
    <property type="entry name" value="HATPase_c"/>
    <property type="match status" value="1"/>
</dbReference>
<protein>
    <recommendedName>
        <fullName evidence="2">histidine kinase</fullName>
        <ecNumber evidence="2">2.7.13.3</ecNumber>
    </recommendedName>
</protein>
<evidence type="ECO:0000256" key="2">
    <source>
        <dbReference type="ARBA" id="ARBA00012438"/>
    </source>
</evidence>
<evidence type="ECO:0000313" key="7">
    <source>
        <dbReference type="EMBL" id="BBE00197.1"/>
    </source>
</evidence>
<dbReference type="PROSITE" id="PS50109">
    <property type="entry name" value="HIS_KIN"/>
    <property type="match status" value="1"/>
</dbReference>
<proteinExistence type="predicted"/>
<dbReference type="GO" id="GO:0000155">
    <property type="term" value="F:phosphorelay sensor kinase activity"/>
    <property type="evidence" value="ECO:0007669"/>
    <property type="project" value="TreeGrafter"/>
</dbReference>
<keyword evidence="3" id="KW-0597">Phosphoprotein</keyword>
<dbReference type="KEGG" id="sami:SAMIE_2000830"/>
<dbReference type="InterPro" id="IPR004358">
    <property type="entry name" value="Sig_transdc_His_kin-like_C"/>
</dbReference>
<geneLocation type="plasmid" evidence="8">
    <name>psamie_2 dna</name>
</geneLocation>
<dbReference type="SMART" id="SM00387">
    <property type="entry name" value="HATPase_c"/>
    <property type="match status" value="1"/>
</dbReference>
<dbReference type="RefSeq" id="WP_232037470.1">
    <property type="nucleotide sequence ID" value="NZ_AP018665.1"/>
</dbReference>
<sequence>MVRGQMSKYVRHLGSLVEDLLDIARIDQGKIALKKEHLLLQDLLTFAVEGSRHHIDAASHELIQDVAPEPIWLEADHARLAQVVGNLLTNAAKYTPAGGEIHLSARREEDQVRIEVADTGVGIPAEMQARIFDLFAQIDGSNQRTQEGLGIGLALVKQLVELHGGTITLKRSAPGEGSVFEVV</sequence>
<accession>A0A494WA38</accession>
<dbReference type="CDD" id="cd16922">
    <property type="entry name" value="HATPase_EvgS-ArcB-TorS-like"/>
    <property type="match status" value="1"/>
</dbReference>
<dbReference type="FunFam" id="3.30.565.10:FF:000006">
    <property type="entry name" value="Sensor histidine kinase WalK"/>
    <property type="match status" value="1"/>
</dbReference>
<dbReference type="InterPro" id="IPR003594">
    <property type="entry name" value="HATPase_dom"/>
</dbReference>
<evidence type="ECO:0000256" key="4">
    <source>
        <dbReference type="ARBA" id="ARBA00022679"/>
    </source>
</evidence>
<dbReference type="Gene3D" id="3.30.565.10">
    <property type="entry name" value="Histidine kinase-like ATPase, C-terminal domain"/>
    <property type="match status" value="1"/>
</dbReference>
<dbReference type="PANTHER" id="PTHR43547">
    <property type="entry name" value="TWO-COMPONENT HISTIDINE KINASE"/>
    <property type="match status" value="1"/>
</dbReference>
<dbReference type="AlphaFoldDB" id="A0A494WA38"/>
<dbReference type="SUPFAM" id="SSF55874">
    <property type="entry name" value="ATPase domain of HSP90 chaperone/DNA topoisomerase II/histidine kinase"/>
    <property type="match status" value="1"/>
</dbReference>
<keyword evidence="4" id="KW-0808">Transferase</keyword>
<gene>
    <name evidence="7" type="ORF">SAMIE_2000830</name>
</gene>
<evidence type="ECO:0000256" key="5">
    <source>
        <dbReference type="ARBA" id="ARBA00022777"/>
    </source>
</evidence>
<dbReference type="PANTHER" id="PTHR43547:SF2">
    <property type="entry name" value="HYBRID SIGNAL TRANSDUCTION HISTIDINE KINASE C"/>
    <property type="match status" value="1"/>
</dbReference>
<dbReference type="InterPro" id="IPR005467">
    <property type="entry name" value="His_kinase_dom"/>
</dbReference>
<reference evidence="7 8" key="1">
    <citation type="submission" date="2018-05" db="EMBL/GenBank/DDBJ databases">
        <title>Complete Genome Sequence of the Nonylphenol-Degrading Bacterium Sphingobium amiense DSM 16289T.</title>
        <authorList>
            <person name="Ootsuka M."/>
            <person name="Nishizawa T."/>
            <person name="Ohta H."/>
        </authorList>
    </citation>
    <scope>NUCLEOTIDE SEQUENCE [LARGE SCALE GENOMIC DNA]</scope>
    <source>
        <strain evidence="7 8">DSM 16289</strain>
        <plasmid evidence="8">psamie_2 dna</plasmid>
    </source>
</reference>
<dbReference type="PRINTS" id="PR00344">
    <property type="entry name" value="BCTRLSENSOR"/>
</dbReference>
<comment type="catalytic activity">
    <reaction evidence="1">
        <text>ATP + protein L-histidine = ADP + protein N-phospho-L-histidine.</text>
        <dbReference type="EC" id="2.7.13.3"/>
    </reaction>
</comment>
<name>A0A494WA38_9SPHN</name>
<keyword evidence="7" id="KW-0614">Plasmid</keyword>
<organism evidence="7 8">
    <name type="scientific">Sphingobium amiense</name>
    <dbReference type="NCBI Taxonomy" id="135719"/>
    <lineage>
        <taxon>Bacteria</taxon>
        <taxon>Pseudomonadati</taxon>
        <taxon>Pseudomonadota</taxon>
        <taxon>Alphaproteobacteria</taxon>
        <taxon>Sphingomonadales</taxon>
        <taxon>Sphingomonadaceae</taxon>
        <taxon>Sphingobium</taxon>
    </lineage>
</organism>
<keyword evidence="5 7" id="KW-0418">Kinase</keyword>
<feature type="domain" description="Histidine kinase" evidence="6">
    <location>
        <begin position="1"/>
        <end position="183"/>
    </location>
</feature>
<dbReference type="EC" id="2.7.13.3" evidence="2"/>
<evidence type="ECO:0000256" key="3">
    <source>
        <dbReference type="ARBA" id="ARBA00022553"/>
    </source>
</evidence>
<dbReference type="Proteomes" id="UP000279959">
    <property type="component" value="Plasmid pSAMIE_2"/>
</dbReference>
<keyword evidence="8" id="KW-1185">Reference proteome</keyword>
<dbReference type="InterPro" id="IPR036890">
    <property type="entry name" value="HATPase_C_sf"/>
</dbReference>
<evidence type="ECO:0000313" key="8">
    <source>
        <dbReference type="Proteomes" id="UP000279959"/>
    </source>
</evidence>
<evidence type="ECO:0000256" key="1">
    <source>
        <dbReference type="ARBA" id="ARBA00000085"/>
    </source>
</evidence>